<dbReference type="STRING" id="1214573.A0A0G2I5F6"/>
<gene>
    <name evidence="8" type="ORF">UCDDA912_g04913</name>
</gene>
<organism evidence="8 9">
    <name type="scientific">Diaporthe ampelina</name>
    <dbReference type="NCBI Taxonomy" id="1214573"/>
    <lineage>
        <taxon>Eukaryota</taxon>
        <taxon>Fungi</taxon>
        <taxon>Dikarya</taxon>
        <taxon>Ascomycota</taxon>
        <taxon>Pezizomycotina</taxon>
        <taxon>Sordariomycetes</taxon>
        <taxon>Sordariomycetidae</taxon>
        <taxon>Diaporthales</taxon>
        <taxon>Diaporthaceae</taxon>
        <taxon>Diaporthe</taxon>
    </lineage>
</organism>
<dbReference type="Proteomes" id="UP000034680">
    <property type="component" value="Unassembled WGS sequence"/>
</dbReference>
<dbReference type="GO" id="GO:0015179">
    <property type="term" value="F:L-amino acid transmembrane transporter activity"/>
    <property type="evidence" value="ECO:0007669"/>
    <property type="project" value="TreeGrafter"/>
</dbReference>
<feature type="transmembrane region" description="Helical" evidence="6">
    <location>
        <begin position="397"/>
        <end position="424"/>
    </location>
</feature>
<comment type="subcellular location">
    <subcellularLocation>
        <location evidence="1">Membrane</location>
        <topology evidence="1">Multi-pass membrane protein</topology>
    </subcellularLocation>
</comment>
<dbReference type="GO" id="GO:0016020">
    <property type="term" value="C:membrane"/>
    <property type="evidence" value="ECO:0007669"/>
    <property type="project" value="UniProtKB-SubCell"/>
</dbReference>
<dbReference type="InterPro" id="IPR013057">
    <property type="entry name" value="AA_transpt_TM"/>
</dbReference>
<keyword evidence="9" id="KW-1185">Reference proteome</keyword>
<sequence length="489" mass="52038">MYPNDNSVSIPPPSNLIMMKEETSDLTNFTSNGNGVLANVEAGHDAVFGDMEDGDTNYRNVGWIGTVALLMKTMIGLGVLSIPSAFDTLGLIPGIICLLVIAGITTWSDYIVGVFKLRHPEIYSIGDVGGLLFGRVGREVLGGAFCLFWIFVAGSGILSISIGLNAVSTHGACTAIFVAVAAVVGFLLSSIQTLGHISWIAWVGLTCILTSILVVTIAVGIQDRPAAAPQTGPWESDYQLFKNPSFTEAISAVSSLVFAYAGTPAFFAIIAEMRDPRLYNRSLAFCQASVTAFYLAIGIVVYVFCGSYVASPALGSAGVLMKKVCYGLALPGLLATTTIVIHRADADIKLPAKYIFIRVLRGSRHLTANTAIHWGTWLGCTFGITVTAYLIASGIPVFGGLVSLIGALLGTFMCFQPYACMWLYDNWSLGKQERSWRWTAMVAFSVFVIVSGTFLMIAGTYGSIVSIIDSYKVSGGSAAWTCADNSNSV</sequence>
<evidence type="ECO:0000256" key="6">
    <source>
        <dbReference type="SAM" id="Phobius"/>
    </source>
</evidence>
<dbReference type="AlphaFoldDB" id="A0A0G2I5F6"/>
<evidence type="ECO:0000256" key="2">
    <source>
        <dbReference type="ARBA" id="ARBA00008066"/>
    </source>
</evidence>
<dbReference type="EMBL" id="LCUC01000172">
    <property type="protein sequence ID" value="KKY35120.1"/>
    <property type="molecule type" value="Genomic_DNA"/>
</dbReference>
<comment type="caution">
    <text evidence="8">The sequence shown here is derived from an EMBL/GenBank/DDBJ whole genome shotgun (WGS) entry which is preliminary data.</text>
</comment>
<accession>A0A0G2I5F6</accession>
<reference evidence="8 9" key="1">
    <citation type="submission" date="2015-05" db="EMBL/GenBank/DDBJ databases">
        <title>Distinctive expansion of gene families associated with plant cell wall degradation and secondary metabolism in the genomes of grapevine trunk pathogens.</title>
        <authorList>
            <person name="Lawrence D.P."/>
            <person name="Travadon R."/>
            <person name="Rolshausen P.E."/>
            <person name="Baumgartner K."/>
        </authorList>
    </citation>
    <scope>NUCLEOTIDE SEQUENCE [LARGE SCALE GENOMIC DNA]</scope>
    <source>
        <strain evidence="8">DA912</strain>
    </source>
</reference>
<dbReference type="OrthoDB" id="40134at2759"/>
<feature type="transmembrane region" description="Helical" evidence="6">
    <location>
        <begin position="366"/>
        <end position="391"/>
    </location>
</feature>
<keyword evidence="4 6" id="KW-1133">Transmembrane helix</keyword>
<feature type="transmembrane region" description="Helical" evidence="6">
    <location>
        <begin position="200"/>
        <end position="221"/>
    </location>
</feature>
<evidence type="ECO:0000256" key="1">
    <source>
        <dbReference type="ARBA" id="ARBA00004141"/>
    </source>
</evidence>
<evidence type="ECO:0000313" key="8">
    <source>
        <dbReference type="EMBL" id="KKY35120.1"/>
    </source>
</evidence>
<evidence type="ECO:0000313" key="9">
    <source>
        <dbReference type="Proteomes" id="UP000034680"/>
    </source>
</evidence>
<feature type="transmembrane region" description="Helical" evidence="6">
    <location>
        <begin position="249"/>
        <end position="271"/>
    </location>
</feature>
<feature type="transmembrane region" description="Helical" evidence="6">
    <location>
        <begin position="168"/>
        <end position="188"/>
    </location>
</feature>
<comment type="similarity">
    <text evidence="2">Belongs to the amino acid/polyamine transporter 2 family.</text>
</comment>
<feature type="domain" description="Amino acid transporter transmembrane" evidence="7">
    <location>
        <begin position="61"/>
        <end position="464"/>
    </location>
</feature>
<dbReference type="PANTHER" id="PTHR22950:SF683">
    <property type="entry name" value="AMINO ACID TRANSPORTER (EUROFUNG)"/>
    <property type="match status" value="1"/>
</dbReference>
<keyword evidence="3 6" id="KW-0812">Transmembrane</keyword>
<evidence type="ECO:0000256" key="4">
    <source>
        <dbReference type="ARBA" id="ARBA00022989"/>
    </source>
</evidence>
<feature type="transmembrane region" description="Helical" evidence="6">
    <location>
        <begin position="283"/>
        <end position="304"/>
    </location>
</feature>
<evidence type="ECO:0000259" key="7">
    <source>
        <dbReference type="Pfam" id="PF01490"/>
    </source>
</evidence>
<feature type="transmembrane region" description="Helical" evidence="6">
    <location>
        <begin position="436"/>
        <end position="461"/>
    </location>
</feature>
<name>A0A0G2I5F6_9PEZI</name>
<evidence type="ECO:0000256" key="5">
    <source>
        <dbReference type="ARBA" id="ARBA00023136"/>
    </source>
</evidence>
<feature type="transmembrane region" description="Helical" evidence="6">
    <location>
        <begin position="88"/>
        <end position="112"/>
    </location>
</feature>
<evidence type="ECO:0000256" key="3">
    <source>
        <dbReference type="ARBA" id="ARBA00022692"/>
    </source>
</evidence>
<dbReference type="Pfam" id="PF01490">
    <property type="entry name" value="Aa_trans"/>
    <property type="match status" value="1"/>
</dbReference>
<feature type="transmembrane region" description="Helical" evidence="6">
    <location>
        <begin position="61"/>
        <end position="82"/>
    </location>
</feature>
<feature type="transmembrane region" description="Helical" evidence="6">
    <location>
        <begin position="140"/>
        <end position="162"/>
    </location>
</feature>
<keyword evidence="5 6" id="KW-0472">Membrane</keyword>
<dbReference type="FunFam" id="1.20.1740.10:FF:000039">
    <property type="entry name" value="Neutral amino acid transporter (Eurofung)"/>
    <property type="match status" value="1"/>
</dbReference>
<proteinExistence type="inferred from homology"/>
<dbReference type="PANTHER" id="PTHR22950">
    <property type="entry name" value="AMINO ACID TRANSPORTER"/>
    <property type="match status" value="1"/>
</dbReference>
<protein>
    <submittedName>
        <fullName evidence="8">Putative amino acid</fullName>
    </submittedName>
</protein>
<reference evidence="8 9" key="2">
    <citation type="submission" date="2015-05" db="EMBL/GenBank/DDBJ databases">
        <authorList>
            <person name="Morales-Cruz A."/>
            <person name="Amrine K.C."/>
            <person name="Cantu D."/>
        </authorList>
    </citation>
    <scope>NUCLEOTIDE SEQUENCE [LARGE SCALE GENOMIC DNA]</scope>
    <source>
        <strain evidence="8">DA912</strain>
    </source>
</reference>